<feature type="transmembrane region" description="Helical" evidence="8">
    <location>
        <begin position="49"/>
        <end position="70"/>
    </location>
</feature>
<dbReference type="Pfam" id="PF18916">
    <property type="entry name" value="Lycopene_cyc"/>
    <property type="match status" value="1"/>
</dbReference>
<feature type="transmembrane region" description="Helical" evidence="8">
    <location>
        <begin position="90"/>
        <end position="107"/>
    </location>
</feature>
<evidence type="ECO:0000256" key="3">
    <source>
        <dbReference type="ARBA" id="ARBA00022692"/>
    </source>
</evidence>
<dbReference type="STRING" id="1797589.A2784_05055"/>
<dbReference type="EMBL" id="MHCH01000010">
    <property type="protein sequence ID" value="OGY18051.1"/>
    <property type="molecule type" value="Genomic_DNA"/>
</dbReference>
<sequence>MQTVYYDQFTLPTTKFMEYLIILSILLVIAVGLEWKFHIHLYQSRRERLVIPLFFFILGTTWDSFTVAKGHWHFGQLSGITIGYLPLEEYLFFFIIPYFILTLYRFLRKEI</sequence>
<dbReference type="GO" id="GO:0045436">
    <property type="term" value="F:lycopene beta cyclase activity"/>
    <property type="evidence" value="ECO:0007669"/>
    <property type="project" value="UniProtKB-ARBA"/>
</dbReference>
<feature type="transmembrane region" description="Helical" evidence="8">
    <location>
        <begin position="16"/>
        <end position="37"/>
    </location>
</feature>
<organism evidence="10 11">
    <name type="scientific">Candidatus Chisholmbacteria bacterium RIFCSPHIGHO2_01_FULL_48_12</name>
    <dbReference type="NCBI Taxonomy" id="1797589"/>
    <lineage>
        <taxon>Bacteria</taxon>
        <taxon>Candidatus Chisholmiibacteriota</taxon>
    </lineage>
</organism>
<comment type="subcellular location">
    <subcellularLocation>
        <location evidence="1">Membrane</location>
        <topology evidence="1">Multi-pass membrane protein</topology>
    </subcellularLocation>
</comment>
<dbReference type="GO" id="GO:0016117">
    <property type="term" value="P:carotenoid biosynthetic process"/>
    <property type="evidence" value="ECO:0007669"/>
    <property type="project" value="UniProtKB-KW"/>
</dbReference>
<evidence type="ECO:0000256" key="2">
    <source>
        <dbReference type="ARBA" id="ARBA00004829"/>
    </source>
</evidence>
<accession>A0A1G1VRM3</accession>
<feature type="domain" description="Lycopene cyclase" evidence="9">
    <location>
        <begin position="22"/>
        <end position="107"/>
    </location>
</feature>
<dbReference type="GO" id="GO:0016020">
    <property type="term" value="C:membrane"/>
    <property type="evidence" value="ECO:0007669"/>
    <property type="project" value="UniProtKB-SubCell"/>
</dbReference>
<evidence type="ECO:0000313" key="11">
    <source>
        <dbReference type="Proteomes" id="UP000177324"/>
    </source>
</evidence>
<evidence type="ECO:0000256" key="8">
    <source>
        <dbReference type="SAM" id="Phobius"/>
    </source>
</evidence>
<reference evidence="10 11" key="1">
    <citation type="journal article" date="2016" name="Nat. Commun.">
        <title>Thousands of microbial genomes shed light on interconnected biogeochemical processes in an aquifer system.</title>
        <authorList>
            <person name="Anantharaman K."/>
            <person name="Brown C.T."/>
            <person name="Hug L.A."/>
            <person name="Sharon I."/>
            <person name="Castelle C.J."/>
            <person name="Probst A.J."/>
            <person name="Thomas B.C."/>
            <person name="Singh A."/>
            <person name="Wilkins M.J."/>
            <person name="Karaoz U."/>
            <person name="Brodie E.L."/>
            <person name="Williams K.H."/>
            <person name="Hubbard S.S."/>
            <person name="Banfield J.F."/>
        </authorList>
    </citation>
    <scope>NUCLEOTIDE SEQUENCE [LARGE SCALE GENOMIC DNA]</scope>
</reference>
<comment type="pathway">
    <text evidence="2">Carotenoid biosynthesis.</text>
</comment>
<dbReference type="NCBIfam" id="TIGR03462">
    <property type="entry name" value="CarR_dom_SF"/>
    <property type="match status" value="1"/>
</dbReference>
<evidence type="ECO:0000256" key="5">
    <source>
        <dbReference type="ARBA" id="ARBA00022989"/>
    </source>
</evidence>
<evidence type="ECO:0000313" key="10">
    <source>
        <dbReference type="EMBL" id="OGY18051.1"/>
    </source>
</evidence>
<protein>
    <recommendedName>
        <fullName evidence="9">Lycopene cyclase domain-containing protein</fullName>
    </recommendedName>
</protein>
<gene>
    <name evidence="10" type="ORF">A2784_05055</name>
</gene>
<keyword evidence="7" id="KW-0413">Isomerase</keyword>
<proteinExistence type="predicted"/>
<keyword evidence="6 8" id="KW-0472">Membrane</keyword>
<evidence type="ECO:0000256" key="6">
    <source>
        <dbReference type="ARBA" id="ARBA00023136"/>
    </source>
</evidence>
<evidence type="ECO:0000256" key="1">
    <source>
        <dbReference type="ARBA" id="ARBA00004141"/>
    </source>
</evidence>
<keyword evidence="4" id="KW-0125">Carotenoid biosynthesis</keyword>
<evidence type="ECO:0000256" key="4">
    <source>
        <dbReference type="ARBA" id="ARBA00022746"/>
    </source>
</evidence>
<dbReference type="GO" id="GO:0016872">
    <property type="term" value="F:intramolecular lyase activity"/>
    <property type="evidence" value="ECO:0007669"/>
    <property type="project" value="InterPro"/>
</dbReference>
<keyword evidence="5 8" id="KW-1133">Transmembrane helix</keyword>
<dbReference type="AlphaFoldDB" id="A0A1G1VRM3"/>
<dbReference type="InterPro" id="IPR017825">
    <property type="entry name" value="Lycopene_cyclase_dom"/>
</dbReference>
<dbReference type="Proteomes" id="UP000177324">
    <property type="component" value="Unassembled WGS sequence"/>
</dbReference>
<name>A0A1G1VRM3_9BACT</name>
<comment type="caution">
    <text evidence="10">The sequence shown here is derived from an EMBL/GenBank/DDBJ whole genome shotgun (WGS) entry which is preliminary data.</text>
</comment>
<evidence type="ECO:0000256" key="7">
    <source>
        <dbReference type="ARBA" id="ARBA00023235"/>
    </source>
</evidence>
<evidence type="ECO:0000259" key="9">
    <source>
        <dbReference type="Pfam" id="PF18916"/>
    </source>
</evidence>
<keyword evidence="3 8" id="KW-0812">Transmembrane</keyword>